<dbReference type="Proteomes" id="UP001524502">
    <property type="component" value="Unassembled WGS sequence"/>
</dbReference>
<feature type="transmembrane region" description="Helical" evidence="1">
    <location>
        <begin position="63"/>
        <end position="80"/>
    </location>
</feature>
<feature type="transmembrane region" description="Helical" evidence="1">
    <location>
        <begin position="6"/>
        <end position="24"/>
    </location>
</feature>
<comment type="caution">
    <text evidence="3">The sequence shown here is derived from an EMBL/GenBank/DDBJ whole genome shotgun (WGS) entry which is preliminary data.</text>
</comment>
<dbReference type="RefSeq" id="WP_256132795.1">
    <property type="nucleotide sequence ID" value="NZ_JANFXK010000014.1"/>
</dbReference>
<feature type="transmembrane region" description="Helical" evidence="1">
    <location>
        <begin position="185"/>
        <end position="206"/>
    </location>
</feature>
<dbReference type="EMBL" id="JANFXK010000014">
    <property type="protein sequence ID" value="MCQ4637608.1"/>
    <property type="molecule type" value="Genomic_DNA"/>
</dbReference>
<dbReference type="SUPFAM" id="SSF55874">
    <property type="entry name" value="ATPase domain of HSP90 chaperone/DNA topoisomerase II/histidine kinase"/>
    <property type="match status" value="1"/>
</dbReference>
<feature type="transmembrane region" description="Helical" evidence="1">
    <location>
        <begin position="153"/>
        <end position="173"/>
    </location>
</feature>
<dbReference type="PANTHER" id="PTHR40448:SF1">
    <property type="entry name" value="TWO-COMPONENT SENSOR HISTIDINE KINASE"/>
    <property type="match status" value="1"/>
</dbReference>
<keyword evidence="1" id="KW-0812">Transmembrane</keyword>
<dbReference type="PANTHER" id="PTHR40448">
    <property type="entry name" value="TWO-COMPONENT SENSOR HISTIDINE KINASE"/>
    <property type="match status" value="1"/>
</dbReference>
<evidence type="ECO:0000313" key="4">
    <source>
        <dbReference type="Proteomes" id="UP001524502"/>
    </source>
</evidence>
<organism evidence="3 4">
    <name type="scientific">Anaerovorax odorimutans</name>
    <dbReference type="NCBI Taxonomy" id="109327"/>
    <lineage>
        <taxon>Bacteria</taxon>
        <taxon>Bacillati</taxon>
        <taxon>Bacillota</taxon>
        <taxon>Clostridia</taxon>
        <taxon>Peptostreptococcales</taxon>
        <taxon>Anaerovoracaceae</taxon>
        <taxon>Anaerovorax</taxon>
    </lineage>
</organism>
<name>A0ABT1RQY6_9FIRM</name>
<keyword evidence="1" id="KW-1133">Transmembrane helix</keyword>
<dbReference type="InterPro" id="IPR036890">
    <property type="entry name" value="HATPase_C_sf"/>
</dbReference>
<feature type="domain" description="Sensor histidine kinase NatK-like C-terminal" evidence="2">
    <location>
        <begin position="321"/>
        <end position="422"/>
    </location>
</feature>
<accession>A0ABT1RQY6</accession>
<feature type="transmembrane region" description="Helical" evidence="1">
    <location>
        <begin position="36"/>
        <end position="57"/>
    </location>
</feature>
<evidence type="ECO:0000313" key="3">
    <source>
        <dbReference type="EMBL" id="MCQ4637608.1"/>
    </source>
</evidence>
<dbReference type="Gene3D" id="3.30.565.10">
    <property type="entry name" value="Histidine kinase-like ATPase, C-terminal domain"/>
    <property type="match status" value="1"/>
</dbReference>
<protein>
    <submittedName>
        <fullName evidence="3">GHKL domain-containing protein</fullName>
    </submittedName>
</protein>
<gene>
    <name evidence="3" type="ORF">NE619_12810</name>
</gene>
<evidence type="ECO:0000259" key="2">
    <source>
        <dbReference type="Pfam" id="PF14501"/>
    </source>
</evidence>
<dbReference type="Pfam" id="PF14501">
    <property type="entry name" value="HATPase_c_5"/>
    <property type="match status" value="1"/>
</dbReference>
<evidence type="ECO:0000256" key="1">
    <source>
        <dbReference type="SAM" id="Phobius"/>
    </source>
</evidence>
<sequence length="424" mass="48860">METLRQLSIIWALFHVFVLFMIIYRSRYSFKTTITATVTCIGIMVAGNIWGLIVLGIDVMGKYFILTCTLPSMIFYFFMSKDRGGRFFFTFCLVDTIILWLMIVTNLIDVYIHGKGVFMLVSRLLIFPAAEVLAYKYVRKPYLEVQSNVKRGWIVFAAMTALYYLLLAVMGNWPAPITDRPDDLPAMLMILLLMPMTYLVIFAALYRQILLFRTQQSQRELQTQLEHYRIQLDNQQMVRKMKHDMKGHFTALSGMLSEGKVQEARSYLEEVGDYREELSGQQYCADPYLNGVISQFVIRFEELGVSPELSISVEAVFKHRVELCLILSNALENALEATEKLPAAERFVSIQMQRKNKDLLLLRVKNNCDKNLYIREDHLPQSDKEEPGHGYGLRTIKDLSGRLNGEMVCFAEGGMFVLDVMVKI</sequence>
<proteinExistence type="predicted"/>
<keyword evidence="4" id="KW-1185">Reference proteome</keyword>
<dbReference type="InterPro" id="IPR032834">
    <property type="entry name" value="NatK-like_C"/>
</dbReference>
<keyword evidence="1" id="KW-0472">Membrane</keyword>
<feature type="transmembrane region" description="Helical" evidence="1">
    <location>
        <begin position="87"/>
        <end position="108"/>
    </location>
</feature>
<reference evidence="3 4" key="1">
    <citation type="submission" date="2022-06" db="EMBL/GenBank/DDBJ databases">
        <title>Isolation of gut microbiota from human fecal samples.</title>
        <authorList>
            <person name="Pamer E.G."/>
            <person name="Barat B."/>
            <person name="Waligurski E."/>
            <person name="Medina S."/>
            <person name="Paddock L."/>
            <person name="Mostad J."/>
        </authorList>
    </citation>
    <scope>NUCLEOTIDE SEQUENCE [LARGE SCALE GENOMIC DNA]</scope>
    <source>
        <strain evidence="3 4">SL.3.17</strain>
    </source>
</reference>